<gene>
    <name evidence="2" type="ORF">Pcinc_002239</name>
</gene>
<accession>A0AAE1GLS7</accession>
<protein>
    <submittedName>
        <fullName evidence="2">Uncharacterized protein</fullName>
    </submittedName>
</protein>
<evidence type="ECO:0000313" key="2">
    <source>
        <dbReference type="EMBL" id="KAK3893974.1"/>
    </source>
</evidence>
<dbReference type="Proteomes" id="UP001286313">
    <property type="component" value="Unassembled WGS sequence"/>
</dbReference>
<keyword evidence="1" id="KW-1133">Transmembrane helix</keyword>
<evidence type="ECO:0000313" key="3">
    <source>
        <dbReference type="Proteomes" id="UP001286313"/>
    </source>
</evidence>
<organism evidence="2 3">
    <name type="scientific">Petrolisthes cinctipes</name>
    <name type="common">Flat porcelain crab</name>
    <dbReference type="NCBI Taxonomy" id="88211"/>
    <lineage>
        <taxon>Eukaryota</taxon>
        <taxon>Metazoa</taxon>
        <taxon>Ecdysozoa</taxon>
        <taxon>Arthropoda</taxon>
        <taxon>Crustacea</taxon>
        <taxon>Multicrustacea</taxon>
        <taxon>Malacostraca</taxon>
        <taxon>Eumalacostraca</taxon>
        <taxon>Eucarida</taxon>
        <taxon>Decapoda</taxon>
        <taxon>Pleocyemata</taxon>
        <taxon>Anomura</taxon>
        <taxon>Galatheoidea</taxon>
        <taxon>Porcellanidae</taxon>
        <taxon>Petrolisthes</taxon>
    </lineage>
</organism>
<keyword evidence="1" id="KW-0812">Transmembrane</keyword>
<evidence type="ECO:0000256" key="1">
    <source>
        <dbReference type="SAM" id="Phobius"/>
    </source>
</evidence>
<keyword evidence="3" id="KW-1185">Reference proteome</keyword>
<reference evidence="2" key="1">
    <citation type="submission" date="2023-10" db="EMBL/GenBank/DDBJ databases">
        <title>Genome assemblies of two species of porcelain crab, Petrolisthes cinctipes and Petrolisthes manimaculis (Anomura: Porcellanidae).</title>
        <authorList>
            <person name="Angst P."/>
        </authorList>
    </citation>
    <scope>NUCLEOTIDE SEQUENCE</scope>
    <source>
        <strain evidence="2">PB745_01</strain>
        <tissue evidence="2">Gill</tissue>
    </source>
</reference>
<comment type="caution">
    <text evidence="2">The sequence shown here is derived from an EMBL/GenBank/DDBJ whole genome shotgun (WGS) entry which is preliminary data.</text>
</comment>
<keyword evidence="1" id="KW-0472">Membrane</keyword>
<sequence length="88" mass="9579">MLIEDLHICHIHFLNLDNHYISPSLSISPSLMVEDSGGTEVGKDRGASEILCNDSAIVMVKHALSSLLFPFVTLAAIIKLHIISPNLT</sequence>
<dbReference type="EMBL" id="JAWQEG010000150">
    <property type="protein sequence ID" value="KAK3893974.1"/>
    <property type="molecule type" value="Genomic_DNA"/>
</dbReference>
<proteinExistence type="predicted"/>
<dbReference type="AlphaFoldDB" id="A0AAE1GLS7"/>
<name>A0AAE1GLS7_PETCI</name>
<feature type="transmembrane region" description="Helical" evidence="1">
    <location>
        <begin position="63"/>
        <end position="83"/>
    </location>
</feature>